<dbReference type="Proteomes" id="UP000011991">
    <property type="component" value="Unassembled WGS sequence"/>
</dbReference>
<dbReference type="EMBL" id="ANOG01000111">
    <property type="protein sequence ID" value="EMI22355.1"/>
    <property type="molecule type" value="Genomic_DNA"/>
</dbReference>
<organism evidence="1 2">
    <name type="scientific">Rhodopirellula maiorica SM1</name>
    <dbReference type="NCBI Taxonomy" id="1265738"/>
    <lineage>
        <taxon>Bacteria</taxon>
        <taxon>Pseudomonadati</taxon>
        <taxon>Planctomycetota</taxon>
        <taxon>Planctomycetia</taxon>
        <taxon>Pirellulales</taxon>
        <taxon>Pirellulaceae</taxon>
        <taxon>Novipirellula</taxon>
    </lineage>
</organism>
<protein>
    <submittedName>
        <fullName evidence="1">Uncharacterized protein</fullName>
    </submittedName>
</protein>
<feature type="non-terminal residue" evidence="1">
    <location>
        <position position="51"/>
    </location>
</feature>
<dbReference type="AlphaFoldDB" id="M5RSU6"/>
<keyword evidence="2" id="KW-1185">Reference proteome</keyword>
<proteinExistence type="predicted"/>
<comment type="caution">
    <text evidence="1">The sequence shown here is derived from an EMBL/GenBank/DDBJ whole genome shotgun (WGS) entry which is preliminary data.</text>
</comment>
<evidence type="ECO:0000313" key="2">
    <source>
        <dbReference type="Proteomes" id="UP000011991"/>
    </source>
</evidence>
<evidence type="ECO:0000313" key="1">
    <source>
        <dbReference type="EMBL" id="EMI22355.1"/>
    </source>
</evidence>
<sequence length="51" mass="5684">MRVIFDFEALERRLVKMPVAAGVIDAHGIAVCVWRRAIRTACPSRRSFGGP</sequence>
<gene>
    <name evidence="1" type="ORF">RMSM_00716</name>
</gene>
<accession>M5RSU6</accession>
<reference evidence="1 2" key="1">
    <citation type="journal article" date="2013" name="Mar. Genomics">
        <title>Expression of sulfatases in Rhodopirellula baltica and the diversity of sulfatases in the genus Rhodopirellula.</title>
        <authorList>
            <person name="Wegner C.E."/>
            <person name="Richter-Heitmann T."/>
            <person name="Klindworth A."/>
            <person name="Klockow C."/>
            <person name="Richter M."/>
            <person name="Achstetter T."/>
            <person name="Glockner F.O."/>
            <person name="Harder J."/>
        </authorList>
    </citation>
    <scope>NUCLEOTIDE SEQUENCE [LARGE SCALE GENOMIC DNA]</scope>
    <source>
        <strain evidence="1 2">SM1</strain>
    </source>
</reference>
<name>M5RSU6_9BACT</name>